<keyword evidence="1" id="KW-1133">Transmembrane helix</keyword>
<keyword evidence="1" id="KW-0472">Membrane</keyword>
<feature type="transmembrane region" description="Helical" evidence="1">
    <location>
        <begin position="129"/>
        <end position="148"/>
    </location>
</feature>
<dbReference type="AlphaFoldDB" id="A0A402AUJ7"/>
<evidence type="ECO:0000313" key="3">
    <source>
        <dbReference type="Proteomes" id="UP000287188"/>
    </source>
</evidence>
<feature type="transmembrane region" description="Helical" evidence="1">
    <location>
        <begin position="73"/>
        <end position="91"/>
    </location>
</feature>
<protein>
    <submittedName>
        <fullName evidence="2">Uncharacterized protein</fullName>
    </submittedName>
</protein>
<name>A0A402AUJ7_9CHLR</name>
<evidence type="ECO:0000313" key="2">
    <source>
        <dbReference type="EMBL" id="GCE22703.1"/>
    </source>
</evidence>
<dbReference type="EMBL" id="BIFS01000002">
    <property type="protein sequence ID" value="GCE22703.1"/>
    <property type="molecule type" value="Genomic_DNA"/>
</dbReference>
<dbReference type="RefSeq" id="WP_126555854.1">
    <property type="nucleotide sequence ID" value="NZ_BIFS01000002.1"/>
</dbReference>
<dbReference type="PROSITE" id="PS51257">
    <property type="entry name" value="PROKAR_LIPOPROTEIN"/>
    <property type="match status" value="1"/>
</dbReference>
<keyword evidence="3" id="KW-1185">Reference proteome</keyword>
<evidence type="ECO:0000256" key="1">
    <source>
        <dbReference type="SAM" id="Phobius"/>
    </source>
</evidence>
<gene>
    <name evidence="2" type="ORF">KDK_65030</name>
</gene>
<accession>A0A402AUJ7</accession>
<proteinExistence type="predicted"/>
<reference evidence="3" key="1">
    <citation type="submission" date="2018-12" db="EMBL/GenBank/DDBJ databases">
        <title>Tengunoibacter tsumagoiensis gen. nov., sp. nov., Dictyobacter kobayashii sp. nov., D. alpinus sp. nov., and D. joshuensis sp. nov. and description of Dictyobacteraceae fam. nov. within the order Ktedonobacterales isolated from Tengu-no-mugimeshi.</title>
        <authorList>
            <person name="Wang C.M."/>
            <person name="Zheng Y."/>
            <person name="Sakai Y."/>
            <person name="Toyoda A."/>
            <person name="Minakuchi Y."/>
            <person name="Abe K."/>
            <person name="Yokota A."/>
            <person name="Yabe S."/>
        </authorList>
    </citation>
    <scope>NUCLEOTIDE SEQUENCE [LARGE SCALE GENOMIC DNA]</scope>
    <source>
        <strain evidence="3">Uno11</strain>
    </source>
</reference>
<sequence>MFRLLQAQIKNLFLSTFLILTGCLATILATAIAFNPTMNRTAIIAVGYGAEATTIIHMLLWMLVMLIPQRVTLIRGVLVGLLAGLVIYPLAVRGLATLLSQDGTHLAQIDLNAYRVWLNTVTLDSTLKSAGPVAIIYALADIVLTIWLEKWVHYIQNRGGSTNMTISVKD</sequence>
<feature type="transmembrane region" description="Helical" evidence="1">
    <location>
        <begin position="12"/>
        <end position="35"/>
    </location>
</feature>
<comment type="caution">
    <text evidence="2">The sequence shown here is derived from an EMBL/GenBank/DDBJ whole genome shotgun (WGS) entry which is preliminary data.</text>
</comment>
<organism evidence="2 3">
    <name type="scientific">Dictyobacter kobayashii</name>
    <dbReference type="NCBI Taxonomy" id="2014872"/>
    <lineage>
        <taxon>Bacteria</taxon>
        <taxon>Bacillati</taxon>
        <taxon>Chloroflexota</taxon>
        <taxon>Ktedonobacteria</taxon>
        <taxon>Ktedonobacterales</taxon>
        <taxon>Dictyobacteraceae</taxon>
        <taxon>Dictyobacter</taxon>
    </lineage>
</organism>
<feature type="transmembrane region" description="Helical" evidence="1">
    <location>
        <begin position="41"/>
        <end position="66"/>
    </location>
</feature>
<dbReference type="Proteomes" id="UP000287188">
    <property type="component" value="Unassembled WGS sequence"/>
</dbReference>
<keyword evidence="1" id="KW-0812">Transmembrane</keyword>